<sequence>MLFNCPVSSEKVHLLISILELNSTCKVIDIGCGEGELLTLIQQASGADCLGIDIDQSCIQRAEQKVRQYDLGDRLHFLSDDVRKTSLEKNSYDLAVCVGSSHAFGQGEATYVNALKEMNELLKPRGLILVGEGYWKQPPKREYLDFIGEPVGIYNTHEQNIQQAESLGFIPLYATTSSQDEWDHFEWCFRMEAEYKVIADPDNEMAKEKLEKVREWNHNYRKFGRTTMGFGFYLYMTPL</sequence>
<name>A0A395JKL2_9GAMM</name>
<accession>A0A395JKL2</accession>
<dbReference type="PANTHER" id="PTHR43667">
    <property type="entry name" value="CYCLOPROPANE-FATTY-ACYL-PHOSPHOLIPID SYNTHASE"/>
    <property type="match status" value="1"/>
</dbReference>
<dbReference type="Gene3D" id="3.40.50.150">
    <property type="entry name" value="Vaccinia Virus protein VP39"/>
    <property type="match status" value="1"/>
</dbReference>
<dbReference type="CDD" id="cd02440">
    <property type="entry name" value="AdoMet_MTases"/>
    <property type="match status" value="1"/>
</dbReference>
<dbReference type="Proteomes" id="UP000253083">
    <property type="component" value="Unassembled WGS sequence"/>
</dbReference>
<dbReference type="AlphaFoldDB" id="A0A395JKL2"/>
<protein>
    <submittedName>
        <fullName evidence="2">Methyltransferase family protein</fullName>
    </submittedName>
</protein>
<dbReference type="GO" id="GO:0032259">
    <property type="term" value="P:methylation"/>
    <property type="evidence" value="ECO:0007669"/>
    <property type="project" value="UniProtKB-KW"/>
</dbReference>
<dbReference type="InterPro" id="IPR041698">
    <property type="entry name" value="Methyltransf_25"/>
</dbReference>
<evidence type="ECO:0000259" key="1">
    <source>
        <dbReference type="Pfam" id="PF13649"/>
    </source>
</evidence>
<dbReference type="SUPFAM" id="SSF53335">
    <property type="entry name" value="S-adenosyl-L-methionine-dependent methyltransferases"/>
    <property type="match status" value="1"/>
</dbReference>
<evidence type="ECO:0000313" key="2">
    <source>
        <dbReference type="EMBL" id="RBP49592.1"/>
    </source>
</evidence>
<reference evidence="2 3" key="1">
    <citation type="submission" date="2018-06" db="EMBL/GenBank/DDBJ databases">
        <title>Genomic Encyclopedia of Type Strains, Phase IV (KMG-IV): sequencing the most valuable type-strain genomes for metagenomic binning, comparative biology and taxonomic classification.</title>
        <authorList>
            <person name="Goeker M."/>
        </authorList>
    </citation>
    <scope>NUCLEOTIDE SEQUENCE [LARGE SCALE GENOMIC DNA]</scope>
    <source>
        <strain evidence="2 3">DSM 24032</strain>
    </source>
</reference>
<dbReference type="InterPro" id="IPR029063">
    <property type="entry name" value="SAM-dependent_MTases_sf"/>
</dbReference>
<dbReference type="EMBL" id="QNRT01000003">
    <property type="protein sequence ID" value="RBP49592.1"/>
    <property type="molecule type" value="Genomic_DNA"/>
</dbReference>
<dbReference type="GO" id="GO:0008168">
    <property type="term" value="F:methyltransferase activity"/>
    <property type="evidence" value="ECO:0007669"/>
    <property type="project" value="UniProtKB-KW"/>
</dbReference>
<dbReference type="Pfam" id="PF13649">
    <property type="entry name" value="Methyltransf_25"/>
    <property type="match status" value="1"/>
</dbReference>
<organism evidence="2 3">
    <name type="scientific">Arenicella xantha</name>
    <dbReference type="NCBI Taxonomy" id="644221"/>
    <lineage>
        <taxon>Bacteria</taxon>
        <taxon>Pseudomonadati</taxon>
        <taxon>Pseudomonadota</taxon>
        <taxon>Gammaproteobacteria</taxon>
        <taxon>Arenicellales</taxon>
        <taxon>Arenicellaceae</taxon>
        <taxon>Arenicella</taxon>
    </lineage>
</organism>
<gene>
    <name evidence="2" type="ORF">DFR28_10317</name>
</gene>
<keyword evidence="2" id="KW-0489">Methyltransferase</keyword>
<dbReference type="FunCoup" id="A0A395JKL2">
    <property type="interactions" value="24"/>
</dbReference>
<proteinExistence type="predicted"/>
<dbReference type="InParanoid" id="A0A395JKL2"/>
<keyword evidence="2" id="KW-0808">Transferase</keyword>
<dbReference type="RefSeq" id="WP_170132080.1">
    <property type="nucleotide sequence ID" value="NZ_QNRT01000003.1"/>
</dbReference>
<keyword evidence="3" id="KW-1185">Reference proteome</keyword>
<dbReference type="PANTHER" id="PTHR43667:SF2">
    <property type="entry name" value="FATTY ACID C-METHYL TRANSFERASE"/>
    <property type="match status" value="1"/>
</dbReference>
<evidence type="ECO:0000313" key="3">
    <source>
        <dbReference type="Proteomes" id="UP000253083"/>
    </source>
</evidence>
<dbReference type="InterPro" id="IPR050723">
    <property type="entry name" value="CFA/CMAS"/>
</dbReference>
<feature type="domain" description="Methyltransferase" evidence="1">
    <location>
        <begin position="27"/>
        <end position="126"/>
    </location>
</feature>
<comment type="caution">
    <text evidence="2">The sequence shown here is derived from an EMBL/GenBank/DDBJ whole genome shotgun (WGS) entry which is preliminary data.</text>
</comment>